<evidence type="ECO:0000256" key="2">
    <source>
        <dbReference type="ARBA" id="ARBA00005179"/>
    </source>
</evidence>
<dbReference type="InterPro" id="IPR036396">
    <property type="entry name" value="Cyt_P450_sf"/>
</dbReference>
<keyword evidence="5 9" id="KW-0479">Metal-binding</keyword>
<keyword evidence="13" id="KW-1185">Reference proteome</keyword>
<keyword evidence="6 10" id="KW-0560">Oxidoreductase</keyword>
<reference evidence="13" key="1">
    <citation type="journal article" date="2014" name="Proc. Natl. Acad. Sci. U.S.A.">
        <title>Extensive sampling of basidiomycete genomes demonstrates inadequacy of the white-rot/brown-rot paradigm for wood decay fungi.</title>
        <authorList>
            <person name="Riley R."/>
            <person name="Salamov A.A."/>
            <person name="Brown D.W."/>
            <person name="Nagy L.G."/>
            <person name="Floudas D."/>
            <person name="Held B.W."/>
            <person name="Levasseur A."/>
            <person name="Lombard V."/>
            <person name="Morin E."/>
            <person name="Otillar R."/>
            <person name="Lindquist E.A."/>
            <person name="Sun H."/>
            <person name="LaButti K.M."/>
            <person name="Schmutz J."/>
            <person name="Jabbour D."/>
            <person name="Luo H."/>
            <person name="Baker S.E."/>
            <person name="Pisabarro A.G."/>
            <person name="Walton J.D."/>
            <person name="Blanchette R.A."/>
            <person name="Henrissat B."/>
            <person name="Martin F."/>
            <person name="Cullen D."/>
            <person name="Hibbett D.S."/>
            <person name="Grigoriev I.V."/>
        </authorList>
    </citation>
    <scope>NUCLEOTIDE SEQUENCE [LARGE SCALE GENOMIC DNA]</scope>
    <source>
        <strain evidence="13">MUCL 33604</strain>
    </source>
</reference>
<evidence type="ECO:0008006" key="14">
    <source>
        <dbReference type="Google" id="ProtNLM"/>
    </source>
</evidence>
<dbReference type="Gene3D" id="1.10.630.10">
    <property type="entry name" value="Cytochrome P450"/>
    <property type="match status" value="1"/>
</dbReference>
<feature type="transmembrane region" description="Helical" evidence="11">
    <location>
        <begin position="9"/>
        <end position="26"/>
    </location>
</feature>
<evidence type="ECO:0000256" key="3">
    <source>
        <dbReference type="ARBA" id="ARBA00010617"/>
    </source>
</evidence>
<dbReference type="InParanoid" id="A0A067QJ28"/>
<name>A0A067QJ28_9AGAM</name>
<dbReference type="AlphaFoldDB" id="A0A067QJ28"/>
<keyword evidence="4 9" id="KW-0349">Heme</keyword>
<evidence type="ECO:0000256" key="10">
    <source>
        <dbReference type="RuleBase" id="RU000461"/>
    </source>
</evidence>
<keyword evidence="11" id="KW-0472">Membrane</keyword>
<evidence type="ECO:0000313" key="12">
    <source>
        <dbReference type="EMBL" id="KDQ63502.1"/>
    </source>
</evidence>
<dbReference type="HOGENOM" id="CLU_001570_2_3_1"/>
<dbReference type="InterPro" id="IPR017972">
    <property type="entry name" value="Cyt_P450_CS"/>
</dbReference>
<dbReference type="Pfam" id="PF00067">
    <property type="entry name" value="p450"/>
    <property type="match status" value="1"/>
</dbReference>
<evidence type="ECO:0000313" key="13">
    <source>
        <dbReference type="Proteomes" id="UP000027265"/>
    </source>
</evidence>
<evidence type="ECO:0000256" key="11">
    <source>
        <dbReference type="SAM" id="Phobius"/>
    </source>
</evidence>
<dbReference type="InterPro" id="IPR001128">
    <property type="entry name" value="Cyt_P450"/>
</dbReference>
<dbReference type="InterPro" id="IPR050364">
    <property type="entry name" value="Cytochrome_P450_fung"/>
</dbReference>
<dbReference type="Proteomes" id="UP000027265">
    <property type="component" value="Unassembled WGS sequence"/>
</dbReference>
<keyword evidence="11" id="KW-1133">Transmembrane helix</keyword>
<dbReference type="CDD" id="cd11065">
    <property type="entry name" value="CYP64-like"/>
    <property type="match status" value="1"/>
</dbReference>
<dbReference type="PANTHER" id="PTHR46300">
    <property type="entry name" value="P450, PUTATIVE (EUROFUNG)-RELATED-RELATED"/>
    <property type="match status" value="1"/>
</dbReference>
<comment type="cofactor">
    <cofactor evidence="1 9">
        <name>heme</name>
        <dbReference type="ChEBI" id="CHEBI:30413"/>
    </cofactor>
</comment>
<dbReference type="GO" id="GO:0020037">
    <property type="term" value="F:heme binding"/>
    <property type="evidence" value="ECO:0007669"/>
    <property type="project" value="InterPro"/>
</dbReference>
<dbReference type="GO" id="GO:0005506">
    <property type="term" value="F:iron ion binding"/>
    <property type="evidence" value="ECO:0007669"/>
    <property type="project" value="InterPro"/>
</dbReference>
<dbReference type="PROSITE" id="PS00086">
    <property type="entry name" value="CYTOCHROME_P450"/>
    <property type="match status" value="1"/>
</dbReference>
<evidence type="ECO:0000256" key="5">
    <source>
        <dbReference type="ARBA" id="ARBA00022723"/>
    </source>
</evidence>
<dbReference type="OrthoDB" id="2789670at2759"/>
<evidence type="ECO:0000256" key="8">
    <source>
        <dbReference type="ARBA" id="ARBA00023033"/>
    </source>
</evidence>
<evidence type="ECO:0000256" key="7">
    <source>
        <dbReference type="ARBA" id="ARBA00023004"/>
    </source>
</evidence>
<proteinExistence type="inferred from homology"/>
<keyword evidence="11" id="KW-0812">Transmembrane</keyword>
<evidence type="ECO:0000256" key="9">
    <source>
        <dbReference type="PIRSR" id="PIRSR602401-1"/>
    </source>
</evidence>
<evidence type="ECO:0000256" key="4">
    <source>
        <dbReference type="ARBA" id="ARBA00022617"/>
    </source>
</evidence>
<evidence type="ECO:0000256" key="6">
    <source>
        <dbReference type="ARBA" id="ARBA00023002"/>
    </source>
</evidence>
<keyword evidence="8 10" id="KW-0503">Monooxygenase</keyword>
<keyword evidence="7 9" id="KW-0408">Iron</keyword>
<sequence length="515" mass="57846">MDLADERPTVVFGAIAIASLVAYVLWSTSQAPRLPLPPGPKGLPFIGNVRDLPKELPWLTYTEWAANYGELVYVEVFGRGMLILNSVKAITDLFDKRSSNYSDRPPMYMVNELIGWDWDFAHMHYGDWWRKHRKTFHQYFHPNAIVAYRPIQIKETHALLRRLLVSPERFIPHVRQHAGSIILQVAYGYKIESEDDYYVDLAGRAMEGLISAGNAGTYLVDFIPILKYVPPWMPGASFMRKALQWRKPTIELKEAPFKLVKEAMVQNTATPSFCSTNLEKLTDESPPDEEEVIKNCAGIAYLAGSDTTVSVVTTFILAMVLHPEVQKRAQADLDAVVGVEGRLPDFEDRSRLPFIDAIISETLRWHPVTPLALAHASMEDDVYEGYFIPAGTTITGNAWAILHDPSMYPDPSAFKPERFLKREGGECARDPMTVAFGFGRRICPGRHLAEASVWIAIVSILSTFDIGKAVDSEGHDIEPKIEYHSGLVSHPMPFICSIEPRSEAARKLVDSTVDD</sequence>
<organism evidence="12 13">
    <name type="scientific">Jaapia argillacea MUCL 33604</name>
    <dbReference type="NCBI Taxonomy" id="933084"/>
    <lineage>
        <taxon>Eukaryota</taxon>
        <taxon>Fungi</taxon>
        <taxon>Dikarya</taxon>
        <taxon>Basidiomycota</taxon>
        <taxon>Agaricomycotina</taxon>
        <taxon>Agaricomycetes</taxon>
        <taxon>Agaricomycetidae</taxon>
        <taxon>Jaapiales</taxon>
        <taxon>Jaapiaceae</taxon>
        <taxon>Jaapia</taxon>
    </lineage>
</organism>
<dbReference type="PRINTS" id="PR00385">
    <property type="entry name" value="P450"/>
</dbReference>
<gene>
    <name evidence="12" type="ORF">JAAARDRAFT_147890</name>
</gene>
<comment type="pathway">
    <text evidence="2">Secondary metabolite biosynthesis.</text>
</comment>
<dbReference type="EMBL" id="KL197710">
    <property type="protein sequence ID" value="KDQ63502.1"/>
    <property type="molecule type" value="Genomic_DNA"/>
</dbReference>
<dbReference type="PANTHER" id="PTHR46300:SF7">
    <property type="entry name" value="P450, PUTATIVE (EUROFUNG)-RELATED"/>
    <property type="match status" value="1"/>
</dbReference>
<evidence type="ECO:0000256" key="1">
    <source>
        <dbReference type="ARBA" id="ARBA00001971"/>
    </source>
</evidence>
<feature type="binding site" description="axial binding residue" evidence="9">
    <location>
        <position position="443"/>
    </location>
    <ligand>
        <name>heme</name>
        <dbReference type="ChEBI" id="CHEBI:30413"/>
    </ligand>
    <ligandPart>
        <name>Fe</name>
        <dbReference type="ChEBI" id="CHEBI:18248"/>
    </ligandPart>
</feature>
<dbReference type="InterPro" id="IPR002401">
    <property type="entry name" value="Cyt_P450_E_grp-I"/>
</dbReference>
<dbReference type="STRING" id="933084.A0A067QJ28"/>
<dbReference type="SUPFAM" id="SSF48264">
    <property type="entry name" value="Cytochrome P450"/>
    <property type="match status" value="1"/>
</dbReference>
<protein>
    <recommendedName>
        <fullName evidence="14">Cytochrome P450</fullName>
    </recommendedName>
</protein>
<comment type="similarity">
    <text evidence="3 10">Belongs to the cytochrome P450 family.</text>
</comment>
<dbReference type="GO" id="GO:0004497">
    <property type="term" value="F:monooxygenase activity"/>
    <property type="evidence" value="ECO:0007669"/>
    <property type="project" value="UniProtKB-KW"/>
</dbReference>
<accession>A0A067QJ28</accession>
<dbReference type="GO" id="GO:0016705">
    <property type="term" value="F:oxidoreductase activity, acting on paired donors, with incorporation or reduction of molecular oxygen"/>
    <property type="evidence" value="ECO:0007669"/>
    <property type="project" value="InterPro"/>
</dbReference>
<dbReference type="PRINTS" id="PR00463">
    <property type="entry name" value="EP450I"/>
</dbReference>